<dbReference type="Gene3D" id="2.60.120.10">
    <property type="entry name" value="Jelly Rolls"/>
    <property type="match status" value="1"/>
</dbReference>
<dbReference type="GO" id="GO:0098855">
    <property type="term" value="C:HCN channel complex"/>
    <property type="evidence" value="ECO:0007669"/>
    <property type="project" value="TreeGrafter"/>
</dbReference>
<reference evidence="4" key="1">
    <citation type="journal article" date="2006" name="PLoS Biol.">
        <title>Macronuclear genome sequence of the ciliate Tetrahymena thermophila, a model eukaryote.</title>
        <authorList>
            <person name="Eisen J.A."/>
            <person name="Coyne R.S."/>
            <person name="Wu M."/>
            <person name="Wu D."/>
            <person name="Thiagarajan M."/>
            <person name="Wortman J.R."/>
            <person name="Badger J.H."/>
            <person name="Ren Q."/>
            <person name="Amedeo P."/>
            <person name="Jones K.M."/>
            <person name="Tallon L.J."/>
            <person name="Delcher A.L."/>
            <person name="Salzberg S.L."/>
            <person name="Silva J.C."/>
            <person name="Haas B.J."/>
            <person name="Majoros W.H."/>
            <person name="Farzad M."/>
            <person name="Carlton J.M."/>
            <person name="Smith R.K. Jr."/>
            <person name="Garg J."/>
            <person name="Pearlman R.E."/>
            <person name="Karrer K.M."/>
            <person name="Sun L."/>
            <person name="Manning G."/>
            <person name="Elde N.C."/>
            <person name="Turkewitz A.P."/>
            <person name="Asai D.J."/>
            <person name="Wilkes D.E."/>
            <person name="Wang Y."/>
            <person name="Cai H."/>
            <person name="Collins K."/>
            <person name="Stewart B.A."/>
            <person name="Lee S.R."/>
            <person name="Wilamowska K."/>
            <person name="Weinberg Z."/>
            <person name="Ruzzo W.L."/>
            <person name="Wloga D."/>
            <person name="Gaertig J."/>
            <person name="Frankel J."/>
            <person name="Tsao C.-C."/>
            <person name="Gorovsky M.A."/>
            <person name="Keeling P.J."/>
            <person name="Waller R.F."/>
            <person name="Patron N.J."/>
            <person name="Cherry J.M."/>
            <person name="Stover N.A."/>
            <person name="Krieger C.J."/>
            <person name="del Toro C."/>
            <person name="Ryder H.F."/>
            <person name="Williamson S.C."/>
            <person name="Barbeau R.A."/>
            <person name="Hamilton E.P."/>
            <person name="Orias E."/>
        </authorList>
    </citation>
    <scope>NUCLEOTIDE SEQUENCE [LARGE SCALE GENOMIC DNA]</scope>
    <source>
        <strain evidence="4">SB210</strain>
    </source>
</reference>
<feature type="domain" description="Cyclic nucleotide-binding" evidence="2">
    <location>
        <begin position="495"/>
        <end position="636"/>
    </location>
</feature>
<evidence type="ECO:0000313" key="3">
    <source>
        <dbReference type="EMBL" id="EAS04554.2"/>
    </source>
</evidence>
<dbReference type="PANTHER" id="PTHR45689:SF5">
    <property type="entry name" value="I[[H]] CHANNEL, ISOFORM E"/>
    <property type="match status" value="1"/>
</dbReference>
<dbReference type="InParanoid" id="I7MAG6"/>
<proteinExistence type="predicted"/>
<sequence length="1036" mass="122284">MSELLSEQKLRVKLEGNDHQSLVDLSKKIDTNIIFDETFDQCQDKCKQIADDTSFRVAIDPFNQSQDASSFAGLQNEFESVKRSKTSKLNKKAITKETTHQLDQDVDNSQNIKNTAQSQSSKQNRRIVVSGKRLSAKSKIQFTKTQQNTQNYSFVSVRGSTKYKFSGLNTIDKIIRIITVIKPQLLKYFENYTMSGRYRFFNANCRLLLNDKVDFTEQNNEKKVKCIKKAEFEDLMHIFNYIAIGAWVSEMLIQMNTSTYYEGEFITDRKIIFKIYIKDYFFFEILPLIFEGKTSQNQALNIIYKLPLLLKLKGMSIILLLTHLMACSYVALAQFETNILGIQTTWLNKSQIMVEEYKWWSAYIEAQFWAFHTMGNSYSISVYTQQEYAFTSFWMLISCVLYAYLVNALGTILSNINSNSENYKKDLNILNRYMQRKKIDLELQRIMNIHLQNQYEQQSQVQFELEKETLNKLSHHMRNKLFTESNKNIIQQFHFLKQFSQQTLTSVYQIMQEESYTEGLIIPTFDDTTLDSYVYLIVKGSVDIIQLFQYNEEESDFIQEYQTDEKKKSHDYQEKGQKVIKRLTAGQSFGEYDFFVNTQLPYKVQSSKQTIVIKISQRQFIEIINNNKQDYQKFMEIRHKVRLNNEMNQIYNCCIICNARNHNFIDCYQTHFPKHPQFIIFKHSYFPLQQRDQNHQRKQGKHSRCLMINQNQNKQSIPYLDDDQESFHEYYKDDESSKQKQFKSQAPSINLNKKDSYGISALNVQEQLNSEQSQKELEPQKLNVNETSNVKNNSIGNNLTQLAPIIVNNNSNSNIQSSNINTHNKRSSARTSIVIRRLSNNVNIEIKDQNDNQVIQYDDREKQYKQNSFNNIDQNYQGVYHAFNKQLSSKVITPQTFSTHRQSATNNFPQNFDNKSLGNDHDNLHFQQELHYKTNELNAINNKNNNLQVFQKNSFQQQVSFQNGSQRFFFDNAFYKAQWDTTILYWMFDQKCEFLYFFPRSNSKHVLKSFEKRQNLIKEKKKKKLKKAGTSYYNIK</sequence>
<dbReference type="KEGG" id="tet:TTHERM_00238740"/>
<dbReference type="InterPro" id="IPR051413">
    <property type="entry name" value="K/Na_HCN_channel"/>
</dbReference>
<evidence type="ECO:0000256" key="1">
    <source>
        <dbReference type="SAM" id="MobiDB-lite"/>
    </source>
</evidence>
<dbReference type="EMBL" id="GG662443">
    <property type="protein sequence ID" value="EAS04554.2"/>
    <property type="molecule type" value="Genomic_DNA"/>
</dbReference>
<feature type="compositionally biased region" description="Polar residues" evidence="1">
    <location>
        <begin position="107"/>
        <end position="122"/>
    </location>
</feature>
<keyword evidence="4" id="KW-1185">Reference proteome</keyword>
<evidence type="ECO:0000259" key="2">
    <source>
        <dbReference type="PROSITE" id="PS50042"/>
    </source>
</evidence>
<accession>I7MAG6</accession>
<gene>
    <name evidence="3" type="ORF">TTHERM_00238740</name>
</gene>
<dbReference type="SUPFAM" id="SSF81324">
    <property type="entry name" value="Voltage-gated potassium channels"/>
    <property type="match status" value="1"/>
</dbReference>
<dbReference type="GeneID" id="7829198"/>
<dbReference type="PANTHER" id="PTHR45689">
    <property type="entry name" value="I[[H]] CHANNEL, ISOFORM E"/>
    <property type="match status" value="1"/>
</dbReference>
<dbReference type="GO" id="GO:0005249">
    <property type="term" value="F:voltage-gated potassium channel activity"/>
    <property type="evidence" value="ECO:0007669"/>
    <property type="project" value="TreeGrafter"/>
</dbReference>
<dbReference type="InterPro" id="IPR018490">
    <property type="entry name" value="cNMP-bd_dom_sf"/>
</dbReference>
<dbReference type="GO" id="GO:0003254">
    <property type="term" value="P:regulation of membrane depolarization"/>
    <property type="evidence" value="ECO:0007669"/>
    <property type="project" value="TreeGrafter"/>
</dbReference>
<dbReference type="PROSITE" id="PS50042">
    <property type="entry name" value="CNMP_BINDING_3"/>
    <property type="match status" value="1"/>
</dbReference>
<feature type="region of interest" description="Disordered" evidence="1">
    <location>
        <begin position="105"/>
        <end position="124"/>
    </location>
</feature>
<evidence type="ECO:0000313" key="4">
    <source>
        <dbReference type="Proteomes" id="UP000009168"/>
    </source>
</evidence>
<name>I7MAG6_TETTS</name>
<dbReference type="Gene3D" id="1.10.287.630">
    <property type="entry name" value="Helix hairpin bin"/>
    <property type="match status" value="1"/>
</dbReference>
<dbReference type="RefSeq" id="XP_001024799.2">
    <property type="nucleotide sequence ID" value="XM_001024799.2"/>
</dbReference>
<organism evidence="3 4">
    <name type="scientific">Tetrahymena thermophila (strain SB210)</name>
    <dbReference type="NCBI Taxonomy" id="312017"/>
    <lineage>
        <taxon>Eukaryota</taxon>
        <taxon>Sar</taxon>
        <taxon>Alveolata</taxon>
        <taxon>Ciliophora</taxon>
        <taxon>Intramacronucleata</taxon>
        <taxon>Oligohymenophorea</taxon>
        <taxon>Hymenostomatida</taxon>
        <taxon>Tetrahymenina</taxon>
        <taxon>Tetrahymenidae</taxon>
        <taxon>Tetrahymena</taxon>
    </lineage>
</organism>
<dbReference type="CDD" id="cd00038">
    <property type="entry name" value="CAP_ED"/>
    <property type="match status" value="1"/>
</dbReference>
<protein>
    <submittedName>
        <fullName evidence="3">Cyclic nucleotide-binding domain protein</fullName>
    </submittedName>
</protein>
<dbReference type="InterPro" id="IPR000595">
    <property type="entry name" value="cNMP-bd_dom"/>
</dbReference>
<dbReference type="Proteomes" id="UP000009168">
    <property type="component" value="Unassembled WGS sequence"/>
</dbReference>
<dbReference type="InterPro" id="IPR014710">
    <property type="entry name" value="RmlC-like_jellyroll"/>
</dbReference>
<dbReference type="SUPFAM" id="SSF51206">
    <property type="entry name" value="cAMP-binding domain-like"/>
    <property type="match status" value="1"/>
</dbReference>
<dbReference type="GO" id="GO:0035725">
    <property type="term" value="P:sodium ion transmembrane transport"/>
    <property type="evidence" value="ECO:0007669"/>
    <property type="project" value="TreeGrafter"/>
</dbReference>
<dbReference type="AlphaFoldDB" id="I7MAG6"/>